<dbReference type="EMBL" id="DS235811">
    <property type="protein sequence ID" value="EEB17376.1"/>
    <property type="molecule type" value="Genomic_DNA"/>
</dbReference>
<feature type="repeat" description="WD" evidence="3">
    <location>
        <begin position="69"/>
        <end position="111"/>
    </location>
</feature>
<dbReference type="EnsemblMetazoa" id="PHUM463240-RA">
    <property type="protein sequence ID" value="PHUM463240-PA"/>
    <property type="gene ID" value="PHUM463240"/>
</dbReference>
<keyword evidence="1 3" id="KW-0853">WD repeat</keyword>
<feature type="compositionally biased region" description="Acidic residues" evidence="4">
    <location>
        <begin position="16"/>
        <end position="25"/>
    </location>
</feature>
<dbReference type="VEuPathDB" id="VectorBase:PHUM463240"/>
<evidence type="ECO:0000256" key="1">
    <source>
        <dbReference type="ARBA" id="ARBA00022574"/>
    </source>
</evidence>
<dbReference type="eggNOG" id="KOG0296">
    <property type="taxonomic scope" value="Eukaryota"/>
</dbReference>
<dbReference type="Proteomes" id="UP000009046">
    <property type="component" value="Unassembled WGS sequence"/>
</dbReference>
<dbReference type="STRING" id="121224.E0VVH0"/>
<dbReference type="Pfam" id="PF00400">
    <property type="entry name" value="WD40"/>
    <property type="match status" value="4"/>
</dbReference>
<evidence type="ECO:0000256" key="4">
    <source>
        <dbReference type="SAM" id="MobiDB-lite"/>
    </source>
</evidence>
<evidence type="ECO:0000313" key="7">
    <source>
        <dbReference type="Proteomes" id="UP000009046"/>
    </source>
</evidence>
<evidence type="ECO:0000313" key="6">
    <source>
        <dbReference type="EnsemblMetazoa" id="PHUM463240-PA"/>
    </source>
</evidence>
<dbReference type="SMART" id="SM00320">
    <property type="entry name" value="WD40"/>
    <property type="match status" value="8"/>
</dbReference>
<dbReference type="EMBL" id="AAZO01005639">
    <property type="status" value="NOT_ANNOTATED_CDS"/>
    <property type="molecule type" value="Genomic_DNA"/>
</dbReference>
<gene>
    <name evidence="6" type="primary">8238558</name>
    <name evidence="5" type="ORF">Phum_PHUM463240</name>
</gene>
<feature type="region of interest" description="Disordered" evidence="4">
    <location>
        <begin position="1"/>
        <end position="25"/>
    </location>
</feature>
<evidence type="ECO:0000256" key="2">
    <source>
        <dbReference type="ARBA" id="ARBA00022737"/>
    </source>
</evidence>
<dbReference type="InterPro" id="IPR001680">
    <property type="entry name" value="WD40_rpt"/>
</dbReference>
<reference evidence="5" key="2">
    <citation type="submission" date="2007-04" db="EMBL/GenBank/DDBJ databases">
        <title>The genome of the human body louse.</title>
        <authorList>
            <consortium name="The Human Body Louse Genome Consortium"/>
            <person name="Kirkness E."/>
            <person name="Walenz B."/>
            <person name="Hass B."/>
            <person name="Bruggner R."/>
            <person name="Strausberg R."/>
        </authorList>
    </citation>
    <scope>NUCLEOTIDE SEQUENCE</scope>
    <source>
        <strain evidence="5">USDA</strain>
    </source>
</reference>
<dbReference type="HOGENOM" id="CLU_000288_57_9_1"/>
<feature type="compositionally biased region" description="Acidic residues" evidence="4">
    <location>
        <begin position="48"/>
        <end position="57"/>
    </location>
</feature>
<organism>
    <name type="scientific">Pediculus humanus subsp. corporis</name>
    <name type="common">Body louse</name>
    <dbReference type="NCBI Taxonomy" id="121224"/>
    <lineage>
        <taxon>Eukaryota</taxon>
        <taxon>Metazoa</taxon>
        <taxon>Ecdysozoa</taxon>
        <taxon>Arthropoda</taxon>
        <taxon>Hexapoda</taxon>
        <taxon>Insecta</taxon>
        <taxon>Pterygota</taxon>
        <taxon>Neoptera</taxon>
        <taxon>Paraneoptera</taxon>
        <taxon>Psocodea</taxon>
        <taxon>Troctomorpha</taxon>
        <taxon>Phthiraptera</taxon>
        <taxon>Anoplura</taxon>
        <taxon>Pediculidae</taxon>
        <taxon>Pediculus</taxon>
    </lineage>
</organism>
<dbReference type="GeneID" id="8238558"/>
<dbReference type="InParanoid" id="E0VVH0"/>
<feature type="repeat" description="WD" evidence="3">
    <location>
        <begin position="112"/>
        <end position="153"/>
    </location>
</feature>
<proteinExistence type="predicted"/>
<reference evidence="5" key="1">
    <citation type="submission" date="2007-04" db="EMBL/GenBank/DDBJ databases">
        <title>Annotation of Pediculus humanus corporis strain USDA.</title>
        <authorList>
            <person name="Kirkness E."/>
            <person name="Hannick L."/>
            <person name="Hass B."/>
            <person name="Bruggner R."/>
            <person name="Lawson D."/>
            <person name="Bidwell S."/>
            <person name="Joardar V."/>
            <person name="Caler E."/>
            <person name="Walenz B."/>
            <person name="Inman J."/>
            <person name="Schobel S."/>
            <person name="Galinsky K."/>
            <person name="Amedeo P."/>
            <person name="Strausberg R."/>
        </authorList>
    </citation>
    <scope>NUCLEOTIDE SEQUENCE</scope>
    <source>
        <strain evidence="5">USDA</strain>
    </source>
</reference>
<dbReference type="AlphaFoldDB" id="E0VVH0"/>
<feature type="repeat" description="WD" evidence="3">
    <location>
        <begin position="371"/>
        <end position="409"/>
    </location>
</feature>
<sequence length="409" mass="45156">MPSEETPPNSPVEPSDINENEGDLDMLDENDVYEIIEDENEASNIVESDSDQSDEESNVPSRDDAQLIFSEHTEGVLSCQFHPKTNNIVASGGMDDKAYVWDTTNGNKLFMCKGHEDSVEIVSFSYDGNYLATADLNGIIKVWRTKDYVLIETFELDDEPSWLQWHHGTNVLVASSTIGMIYMYRIPSGDQKMVLASFGQNCLVGKILHDGKNLVCGYQDGTIKIVDLKQGTILKDIKPFEEIGGISCLDVHKNNNLVICGCTSGAVLLINSNYGKVVSVLQGIQNSEKDSYIEAVSFCKDDSCQIAASGSLDGSLIIWDIPKQNLRHKYNFSSCINYLAWHPILPIVFTCHFEGVVRAFDAKAGSVIKEYLGHNKSCLNMSLSSDGSLIMTTSQDKTVRIFLVGNLSS</sequence>
<dbReference type="PANTHER" id="PTHR19857:SF8">
    <property type="entry name" value="ANGIO-ASSOCIATED MIGRATORY CELL PROTEIN"/>
    <property type="match status" value="1"/>
</dbReference>
<evidence type="ECO:0000313" key="5">
    <source>
        <dbReference type="EMBL" id="EEB17376.1"/>
    </source>
</evidence>
<dbReference type="InterPro" id="IPR036322">
    <property type="entry name" value="WD40_repeat_dom_sf"/>
</dbReference>
<protein>
    <submittedName>
        <fullName evidence="5">Angio-associated migratory cell protein, putative</fullName>
    </submittedName>
</protein>
<dbReference type="Gene3D" id="2.130.10.10">
    <property type="entry name" value="YVTN repeat-like/Quinoprotein amine dehydrogenase"/>
    <property type="match status" value="1"/>
</dbReference>
<accession>E0VVH0</accession>
<dbReference type="InterPro" id="IPR051179">
    <property type="entry name" value="WD_repeat_multifunction"/>
</dbReference>
<name>E0VVH0_PEDHC</name>
<evidence type="ECO:0000256" key="3">
    <source>
        <dbReference type="PROSITE-ProRule" id="PRU00221"/>
    </source>
</evidence>
<keyword evidence="2" id="KW-0677">Repeat</keyword>
<dbReference type="PROSITE" id="PS50294">
    <property type="entry name" value="WD_REPEATS_REGION"/>
    <property type="match status" value="3"/>
</dbReference>
<feature type="region of interest" description="Disordered" evidence="4">
    <location>
        <begin position="37"/>
        <end position="62"/>
    </location>
</feature>
<dbReference type="PROSITE" id="PS50082">
    <property type="entry name" value="WD_REPEATS_2"/>
    <property type="match status" value="3"/>
</dbReference>
<dbReference type="SUPFAM" id="SSF50978">
    <property type="entry name" value="WD40 repeat-like"/>
    <property type="match status" value="1"/>
</dbReference>
<dbReference type="KEGG" id="phu:Phum_PHUM463240"/>
<dbReference type="CTD" id="8238558"/>
<keyword evidence="7" id="KW-1185">Reference proteome</keyword>
<dbReference type="CDD" id="cd00200">
    <property type="entry name" value="WD40"/>
    <property type="match status" value="1"/>
</dbReference>
<dbReference type="InterPro" id="IPR015943">
    <property type="entry name" value="WD40/YVTN_repeat-like_dom_sf"/>
</dbReference>
<reference evidence="6" key="3">
    <citation type="submission" date="2020-05" db="UniProtKB">
        <authorList>
            <consortium name="EnsemblMetazoa"/>
        </authorList>
    </citation>
    <scope>IDENTIFICATION</scope>
    <source>
        <strain evidence="6">USDA</strain>
    </source>
</reference>
<dbReference type="OrthoDB" id="10261640at2759"/>
<dbReference type="PANTHER" id="PTHR19857">
    <property type="entry name" value="MITOCHONDRIAL DIVISION PROTEIN 1-RELATED"/>
    <property type="match status" value="1"/>
</dbReference>
<dbReference type="FunCoup" id="E0VVH0">
    <property type="interactions" value="1979"/>
</dbReference>
<dbReference type="OMA" id="SIWDYSK"/>
<dbReference type="RefSeq" id="XP_002430114.1">
    <property type="nucleotide sequence ID" value="XM_002430069.1"/>
</dbReference>